<evidence type="ECO:0008006" key="3">
    <source>
        <dbReference type="Google" id="ProtNLM"/>
    </source>
</evidence>
<organism evidence="1 2">
    <name type="scientific">Achlya hypogyna</name>
    <name type="common">Oomycete</name>
    <name type="synonym">Protoachlya hypogyna</name>
    <dbReference type="NCBI Taxonomy" id="1202772"/>
    <lineage>
        <taxon>Eukaryota</taxon>
        <taxon>Sar</taxon>
        <taxon>Stramenopiles</taxon>
        <taxon>Oomycota</taxon>
        <taxon>Saprolegniomycetes</taxon>
        <taxon>Saprolegniales</taxon>
        <taxon>Achlyaceae</taxon>
        <taxon>Achlya</taxon>
    </lineage>
</organism>
<dbReference type="STRING" id="1202772.A0A1V9YLU6"/>
<protein>
    <recommendedName>
        <fullName evidence="3">WRKY transcription factor 19</fullName>
    </recommendedName>
</protein>
<accession>A0A1V9YLU6</accession>
<dbReference type="Proteomes" id="UP000243579">
    <property type="component" value="Unassembled WGS sequence"/>
</dbReference>
<dbReference type="AlphaFoldDB" id="A0A1V9YLU6"/>
<dbReference type="PANTHER" id="PTHR31827">
    <property type="entry name" value="EMB|CAB89363.1"/>
    <property type="match status" value="1"/>
</dbReference>
<keyword evidence="2" id="KW-1185">Reference proteome</keyword>
<dbReference type="OrthoDB" id="69459at2759"/>
<gene>
    <name evidence="1" type="ORF">ACHHYP_10236</name>
</gene>
<sequence length="194" mass="21265">MVIPVSCVFNGCSNPPLGDGETKCGFHRHRRQCQVPNCCNQVYARQLCVRHGGKRICATEGCLRNARIALFCAQHARTPVRTEICSVDGCPRVAHLRHRCVRHGGGRQCKVASCKTHARRGGYCWRHRVMSDEGPALGDDFGSSTSGTDDDATLTATETTLELADPSNDPFLVSGPTIMRYLDEIDLAELVSYS</sequence>
<evidence type="ECO:0000313" key="1">
    <source>
        <dbReference type="EMBL" id="OQR86682.1"/>
    </source>
</evidence>
<name>A0A1V9YLU6_ACHHY</name>
<evidence type="ECO:0000313" key="2">
    <source>
        <dbReference type="Proteomes" id="UP000243579"/>
    </source>
</evidence>
<comment type="caution">
    <text evidence="1">The sequence shown here is derived from an EMBL/GenBank/DDBJ whole genome shotgun (WGS) entry which is preliminary data.</text>
</comment>
<proteinExistence type="predicted"/>
<dbReference type="PANTHER" id="PTHR31827:SF1">
    <property type="entry name" value="EMB|CAB89363.1"/>
    <property type="match status" value="1"/>
</dbReference>
<reference evidence="1 2" key="1">
    <citation type="journal article" date="2014" name="Genome Biol. Evol.">
        <title>The secreted proteins of Achlya hypogyna and Thraustotheca clavata identify the ancestral oomycete secretome and reveal gene acquisitions by horizontal gene transfer.</title>
        <authorList>
            <person name="Misner I."/>
            <person name="Blouin N."/>
            <person name="Leonard G."/>
            <person name="Richards T.A."/>
            <person name="Lane C.E."/>
        </authorList>
    </citation>
    <scope>NUCLEOTIDE SEQUENCE [LARGE SCALE GENOMIC DNA]</scope>
    <source>
        <strain evidence="1 2">ATCC 48635</strain>
    </source>
</reference>
<dbReference type="EMBL" id="JNBR01001490">
    <property type="protein sequence ID" value="OQR86682.1"/>
    <property type="molecule type" value="Genomic_DNA"/>
</dbReference>